<name>E7FUY5_ERYRH</name>
<dbReference type="Gene3D" id="3.40.50.300">
    <property type="entry name" value="P-loop containing nucleotide triphosphate hydrolases"/>
    <property type="match status" value="1"/>
</dbReference>
<dbReference type="Proteomes" id="UP000003028">
    <property type="component" value="Unassembled WGS sequence"/>
</dbReference>
<feature type="domain" description="Guanylate kinase-like" evidence="12">
    <location>
        <begin position="7"/>
        <end position="186"/>
    </location>
</feature>
<dbReference type="SMART" id="SM00072">
    <property type="entry name" value="GuKc"/>
    <property type="match status" value="1"/>
</dbReference>
<dbReference type="GO" id="GO:0004385">
    <property type="term" value="F:GMP kinase activity"/>
    <property type="evidence" value="ECO:0007669"/>
    <property type="project" value="UniProtKB-UniRule"/>
</dbReference>
<dbReference type="Pfam" id="PF00625">
    <property type="entry name" value="Guanylate_kin"/>
    <property type="match status" value="1"/>
</dbReference>
<evidence type="ECO:0000259" key="12">
    <source>
        <dbReference type="PROSITE" id="PS50052"/>
    </source>
</evidence>
<evidence type="ECO:0000256" key="4">
    <source>
        <dbReference type="ARBA" id="ARBA00016296"/>
    </source>
</evidence>
<evidence type="ECO:0000313" key="14">
    <source>
        <dbReference type="Proteomes" id="UP000003028"/>
    </source>
</evidence>
<dbReference type="PANTHER" id="PTHR23117">
    <property type="entry name" value="GUANYLATE KINASE-RELATED"/>
    <property type="match status" value="1"/>
</dbReference>
<keyword evidence="11" id="KW-0963">Cytoplasm</keyword>
<keyword evidence="14" id="KW-1185">Reference proteome</keyword>
<dbReference type="InterPro" id="IPR017665">
    <property type="entry name" value="Guanylate_kinase"/>
</dbReference>
<dbReference type="SUPFAM" id="SSF52540">
    <property type="entry name" value="P-loop containing nucleoside triphosphate hydrolases"/>
    <property type="match status" value="1"/>
</dbReference>
<sequence length="193" mass="22160">MVFMRRGLLIIFSGPSGVGKGTVRKLFFDREELNLAFSISMTTRKPRNGEVDGQDYYFVTQERFNEALQNNELLEHAEFVGNHYGTLLAEVDRLRDLGKNVLLEIEVQGALQVIDRVPDSLSIFLVPPSMEELKRRIEGRQTESQDVINERLEKAAKEMELMNHYRYVICNEDPQKAADSVALIIKRNIETTL</sequence>
<accession>E7FUY5</accession>
<dbReference type="AlphaFoldDB" id="E7FUY5"/>
<dbReference type="Gene3D" id="3.30.63.10">
    <property type="entry name" value="Guanylate Kinase phosphate binding domain"/>
    <property type="match status" value="1"/>
</dbReference>
<feature type="binding site" evidence="11">
    <location>
        <begin position="14"/>
        <end position="21"/>
    </location>
    <ligand>
        <name>ATP</name>
        <dbReference type="ChEBI" id="CHEBI:30616"/>
    </ligand>
</feature>
<evidence type="ECO:0000256" key="10">
    <source>
        <dbReference type="ARBA" id="ARBA00048594"/>
    </source>
</evidence>
<keyword evidence="5 11" id="KW-0808">Transferase</keyword>
<evidence type="ECO:0000256" key="7">
    <source>
        <dbReference type="ARBA" id="ARBA00022777"/>
    </source>
</evidence>
<keyword evidence="6 11" id="KW-0547">Nucleotide-binding</keyword>
<comment type="function">
    <text evidence="1 11">Essential for recycling GMP and indirectly, cGMP.</text>
</comment>
<dbReference type="InterPro" id="IPR027417">
    <property type="entry name" value="P-loop_NTPase"/>
</dbReference>
<comment type="subcellular location">
    <subcellularLocation>
        <location evidence="11">Cytoplasm</location>
    </subcellularLocation>
</comment>
<dbReference type="InterPro" id="IPR020590">
    <property type="entry name" value="Guanylate_kinase_CS"/>
</dbReference>
<dbReference type="STRING" id="1648.A2I91_04360"/>
<dbReference type="EC" id="2.7.4.8" evidence="3 11"/>
<evidence type="ECO:0000256" key="6">
    <source>
        <dbReference type="ARBA" id="ARBA00022741"/>
    </source>
</evidence>
<evidence type="ECO:0000256" key="8">
    <source>
        <dbReference type="ARBA" id="ARBA00022840"/>
    </source>
</evidence>
<dbReference type="EMBL" id="ACLK02000001">
    <property type="protein sequence ID" value="EFY09775.1"/>
    <property type="molecule type" value="Genomic_DNA"/>
</dbReference>
<dbReference type="HAMAP" id="MF_00328">
    <property type="entry name" value="Guanylate_kinase"/>
    <property type="match status" value="1"/>
</dbReference>
<dbReference type="PROSITE" id="PS00856">
    <property type="entry name" value="GUANYLATE_KINASE_1"/>
    <property type="match status" value="1"/>
</dbReference>
<comment type="catalytic activity">
    <reaction evidence="10 11">
        <text>GMP + ATP = GDP + ADP</text>
        <dbReference type="Rhea" id="RHEA:20780"/>
        <dbReference type="ChEBI" id="CHEBI:30616"/>
        <dbReference type="ChEBI" id="CHEBI:58115"/>
        <dbReference type="ChEBI" id="CHEBI:58189"/>
        <dbReference type="ChEBI" id="CHEBI:456216"/>
        <dbReference type="EC" id="2.7.4.8"/>
    </reaction>
</comment>
<evidence type="ECO:0000313" key="13">
    <source>
        <dbReference type="EMBL" id="EFY09775.1"/>
    </source>
</evidence>
<evidence type="ECO:0000256" key="3">
    <source>
        <dbReference type="ARBA" id="ARBA00012961"/>
    </source>
</evidence>
<dbReference type="InterPro" id="IPR008144">
    <property type="entry name" value="Guanylate_kin-like_dom"/>
</dbReference>
<keyword evidence="8 11" id="KW-0067">ATP-binding</keyword>
<organism evidence="13 14">
    <name type="scientific">Erysipelothrix rhusiopathiae ATCC 19414</name>
    <dbReference type="NCBI Taxonomy" id="525280"/>
    <lineage>
        <taxon>Bacteria</taxon>
        <taxon>Bacillati</taxon>
        <taxon>Bacillota</taxon>
        <taxon>Erysipelotrichia</taxon>
        <taxon>Erysipelotrichales</taxon>
        <taxon>Erysipelotrichaceae</taxon>
        <taxon>Erysipelothrix</taxon>
    </lineage>
</organism>
<comment type="similarity">
    <text evidence="2 11">Belongs to the guanylate kinase family.</text>
</comment>
<dbReference type="GO" id="GO:0005829">
    <property type="term" value="C:cytosol"/>
    <property type="evidence" value="ECO:0007669"/>
    <property type="project" value="TreeGrafter"/>
</dbReference>
<dbReference type="PANTHER" id="PTHR23117:SF13">
    <property type="entry name" value="GUANYLATE KINASE"/>
    <property type="match status" value="1"/>
</dbReference>
<dbReference type="GO" id="GO:0005524">
    <property type="term" value="F:ATP binding"/>
    <property type="evidence" value="ECO:0007669"/>
    <property type="project" value="UniProtKB-UniRule"/>
</dbReference>
<evidence type="ECO:0000256" key="1">
    <source>
        <dbReference type="ARBA" id="ARBA00003531"/>
    </source>
</evidence>
<dbReference type="NCBIfam" id="TIGR03263">
    <property type="entry name" value="guanyl_kin"/>
    <property type="match status" value="1"/>
</dbReference>
<reference evidence="13" key="1">
    <citation type="submission" date="2011-01" db="EMBL/GenBank/DDBJ databases">
        <authorList>
            <person name="Muzny D."/>
            <person name="Qin X."/>
            <person name="Buhay C."/>
            <person name="Dugan-Rocha S."/>
            <person name="Ding Y."/>
            <person name="Chen G."/>
            <person name="Hawes A."/>
            <person name="Holder M."/>
            <person name="Jhangiani S."/>
            <person name="Johnson A."/>
            <person name="Khan Z."/>
            <person name="Li Z."/>
            <person name="Liu W."/>
            <person name="Liu X."/>
            <person name="Perez L."/>
            <person name="Shen H."/>
            <person name="Wang Q."/>
            <person name="Watt J."/>
            <person name="Xi L."/>
            <person name="Xin Y."/>
            <person name="Zhou J."/>
            <person name="Deng J."/>
            <person name="Jiang H."/>
            <person name="Liu Y."/>
            <person name="Qu J."/>
            <person name="Song X.-Z."/>
            <person name="Zhang L."/>
            <person name="Villasana D."/>
            <person name="Johnson A."/>
            <person name="Liu J."/>
            <person name="Liyanage D."/>
            <person name="Lorensuhewa L."/>
            <person name="Robinson T."/>
            <person name="Song A."/>
            <person name="Song B.-B."/>
            <person name="Dinh H."/>
            <person name="Thornton R."/>
            <person name="Coyle M."/>
            <person name="Francisco L."/>
            <person name="Jackson L."/>
            <person name="Javaid M."/>
            <person name="Korchina V."/>
            <person name="Kovar C."/>
            <person name="Mata R."/>
            <person name="Mathew T."/>
            <person name="Ngo R."/>
            <person name="Nguyen L."/>
            <person name="Nguyen N."/>
            <person name="Okwuonu G."/>
            <person name="Ongeri F."/>
            <person name="Pham C."/>
            <person name="Simmons D."/>
            <person name="Wilczek-Boney K."/>
            <person name="Hale W."/>
            <person name="Jakkamsetti A."/>
            <person name="Pham P."/>
            <person name="Ruth R."/>
            <person name="San Lucas F."/>
            <person name="Warren J."/>
            <person name="Zhang J."/>
            <person name="Zhao Z."/>
            <person name="Zhou C."/>
            <person name="Zhu D."/>
            <person name="Lee S."/>
            <person name="Bess C."/>
            <person name="Blankenburg K."/>
            <person name="Forbes L."/>
            <person name="Fu Q."/>
            <person name="Gubbala S."/>
            <person name="Hirani K."/>
            <person name="Jayaseelan J.C."/>
            <person name="Lara F."/>
            <person name="Munidasa M."/>
            <person name="Palculict T."/>
            <person name="Patil S."/>
            <person name="Pu L.-L."/>
            <person name="Saada N."/>
            <person name="Tang L."/>
            <person name="Weissenberger G."/>
            <person name="Zhu Y."/>
            <person name="Hemphill L."/>
            <person name="Shang Y."/>
            <person name="Youmans B."/>
            <person name="Ayvaz T."/>
            <person name="Ross M."/>
            <person name="Santibanez J."/>
            <person name="Aqrawi P."/>
            <person name="Gross S."/>
            <person name="Joshi V."/>
            <person name="Fowler G."/>
            <person name="Nazareth L."/>
            <person name="Reid J."/>
            <person name="Worley K."/>
            <person name="Petrosino J."/>
            <person name="Highlander S."/>
            <person name="Gibbs R."/>
        </authorList>
    </citation>
    <scope>NUCLEOTIDE SEQUENCE [LARGE SCALE GENOMIC DNA]</scope>
    <source>
        <strain evidence="13">ATCC 19414</strain>
    </source>
</reference>
<dbReference type="FunFam" id="3.30.63.10:FF:000002">
    <property type="entry name" value="Guanylate kinase 1"/>
    <property type="match status" value="1"/>
</dbReference>
<protein>
    <recommendedName>
        <fullName evidence="4 11">Guanylate kinase</fullName>
        <ecNumber evidence="3 11">2.7.4.8</ecNumber>
    </recommendedName>
    <alternativeName>
        <fullName evidence="9 11">GMP kinase</fullName>
    </alternativeName>
</protein>
<keyword evidence="7 11" id="KW-0418">Kinase</keyword>
<evidence type="ECO:0000256" key="5">
    <source>
        <dbReference type="ARBA" id="ARBA00022679"/>
    </source>
</evidence>
<evidence type="ECO:0000256" key="11">
    <source>
        <dbReference type="HAMAP-Rule" id="MF_00328"/>
    </source>
</evidence>
<comment type="caution">
    <text evidence="13">The sequence shown here is derived from an EMBL/GenBank/DDBJ whole genome shotgun (WGS) entry which is preliminary data.</text>
</comment>
<gene>
    <name evidence="11 13" type="primary">gmk</name>
    <name evidence="13" type="ORF">HMPREF0357_10570</name>
</gene>
<dbReference type="CDD" id="cd00071">
    <property type="entry name" value="GMPK"/>
    <property type="match status" value="1"/>
</dbReference>
<dbReference type="InterPro" id="IPR008145">
    <property type="entry name" value="GK/Ca_channel_bsu"/>
</dbReference>
<evidence type="ECO:0000256" key="2">
    <source>
        <dbReference type="ARBA" id="ARBA00005790"/>
    </source>
</evidence>
<evidence type="ECO:0000256" key="9">
    <source>
        <dbReference type="ARBA" id="ARBA00030128"/>
    </source>
</evidence>
<dbReference type="PROSITE" id="PS50052">
    <property type="entry name" value="GUANYLATE_KINASE_2"/>
    <property type="match status" value="1"/>
</dbReference>
<proteinExistence type="inferred from homology"/>